<proteinExistence type="predicted"/>
<dbReference type="EMBL" id="FZOT01000019">
    <property type="protein sequence ID" value="SNT25477.1"/>
    <property type="molecule type" value="Genomic_DNA"/>
</dbReference>
<dbReference type="RefSeq" id="WP_143131397.1">
    <property type="nucleotide sequence ID" value="NZ_FZOT01000019.1"/>
</dbReference>
<keyword evidence="1" id="KW-0472">Membrane</keyword>
<protein>
    <submittedName>
        <fullName evidence="2">Uncharacterized protein</fullName>
    </submittedName>
</protein>
<evidence type="ECO:0000313" key="2">
    <source>
        <dbReference type="EMBL" id="SNT25477.1"/>
    </source>
</evidence>
<name>A0A239L4E3_9BURK</name>
<reference evidence="2 3" key="1">
    <citation type="submission" date="2017-06" db="EMBL/GenBank/DDBJ databases">
        <authorList>
            <person name="Kim H.J."/>
            <person name="Triplett B.A."/>
        </authorList>
    </citation>
    <scope>NUCLEOTIDE SEQUENCE [LARGE SCALE GENOMIC DNA]</scope>
    <source>
        <strain evidence="2 3">U15</strain>
    </source>
</reference>
<accession>A0A239L4E3</accession>
<dbReference type="AlphaFoldDB" id="A0A239L4E3"/>
<dbReference type="Proteomes" id="UP000198284">
    <property type="component" value="Unassembled WGS sequence"/>
</dbReference>
<evidence type="ECO:0000313" key="3">
    <source>
        <dbReference type="Proteomes" id="UP000198284"/>
    </source>
</evidence>
<evidence type="ECO:0000256" key="1">
    <source>
        <dbReference type="SAM" id="Phobius"/>
    </source>
</evidence>
<sequence>MIQSHARRFTLTRLKLNRLPLWLMFAVGLLIGAIGHGGYRARSELLALQIVEQHRLGDTLPRAARVLARSQQSFGMLQRRSAERADALLDNELQRLRPTYQDRWNRFLAQTYAAHFSGDELRSLAEQQDASPYFLKFVASRNLVIDGMTQRAAALLDDYAMHAAEAALAHAGADR</sequence>
<organism evidence="2 3">
    <name type="scientific">Noviherbaspirillum humi</name>
    <dbReference type="NCBI Taxonomy" id="1688639"/>
    <lineage>
        <taxon>Bacteria</taxon>
        <taxon>Pseudomonadati</taxon>
        <taxon>Pseudomonadota</taxon>
        <taxon>Betaproteobacteria</taxon>
        <taxon>Burkholderiales</taxon>
        <taxon>Oxalobacteraceae</taxon>
        <taxon>Noviherbaspirillum</taxon>
    </lineage>
</organism>
<feature type="transmembrane region" description="Helical" evidence="1">
    <location>
        <begin position="21"/>
        <end position="39"/>
    </location>
</feature>
<keyword evidence="1" id="KW-1133">Transmembrane helix</keyword>
<keyword evidence="3" id="KW-1185">Reference proteome</keyword>
<dbReference type="OrthoDB" id="8910393at2"/>
<keyword evidence="1" id="KW-0812">Transmembrane</keyword>
<gene>
    <name evidence="2" type="ORF">SAMN06265795_11959</name>
</gene>